<reference evidence="15" key="2">
    <citation type="journal article" date="2021" name="PeerJ">
        <title>Extensive microbial diversity within the chicken gut microbiome revealed by metagenomics and culture.</title>
        <authorList>
            <person name="Gilroy R."/>
            <person name="Ravi A."/>
            <person name="Getino M."/>
            <person name="Pursley I."/>
            <person name="Horton D.L."/>
            <person name="Alikhan N.F."/>
            <person name="Baker D."/>
            <person name="Gharbi K."/>
            <person name="Hall N."/>
            <person name="Watson M."/>
            <person name="Adriaenssens E.M."/>
            <person name="Foster-Nyarko E."/>
            <person name="Jarju S."/>
            <person name="Secka A."/>
            <person name="Antonio M."/>
            <person name="Oren A."/>
            <person name="Chaudhuri R.R."/>
            <person name="La Ragione R."/>
            <person name="Hildebrand F."/>
            <person name="Pallen M.J."/>
        </authorList>
    </citation>
    <scope>NUCLEOTIDE SEQUENCE</scope>
    <source>
        <strain evidence="15">B1-13419</strain>
    </source>
</reference>
<keyword evidence="7" id="KW-0378">Hydrolase</keyword>
<name>A0A9D9NIH6_9BACT</name>
<feature type="signal peptide" evidence="14">
    <location>
        <begin position="1"/>
        <end position="25"/>
    </location>
</feature>
<dbReference type="InterPro" id="IPR029033">
    <property type="entry name" value="His_PPase_superfam"/>
</dbReference>
<comment type="catalytic activity">
    <reaction evidence="10">
        <text>1D-myo-inositol 1,2,5,6-tetrakisphosphate + H2O = 1D-myo-inositol 1,2,6-trisphosphate + phosphate</text>
        <dbReference type="Rhea" id="RHEA:77119"/>
        <dbReference type="ChEBI" id="CHEBI:15377"/>
        <dbReference type="ChEBI" id="CHEBI:43474"/>
        <dbReference type="ChEBI" id="CHEBI:195535"/>
        <dbReference type="ChEBI" id="CHEBI:195537"/>
        <dbReference type="EC" id="3.1.3.62"/>
    </reaction>
    <physiologicalReaction direction="left-to-right" evidence="10">
        <dbReference type="Rhea" id="RHEA:77120"/>
    </physiologicalReaction>
</comment>
<comment type="caution">
    <text evidence="15">The sequence shown here is derived from an EMBL/GenBank/DDBJ whole genome shotgun (WGS) entry which is preliminary data.</text>
</comment>
<dbReference type="SUPFAM" id="SSF53254">
    <property type="entry name" value="Phosphoglycerate mutase-like"/>
    <property type="match status" value="1"/>
</dbReference>
<reference evidence="15" key="1">
    <citation type="submission" date="2020-10" db="EMBL/GenBank/DDBJ databases">
        <authorList>
            <person name="Gilroy R."/>
        </authorList>
    </citation>
    <scope>NUCLEOTIDE SEQUENCE</scope>
    <source>
        <strain evidence="15">B1-13419</strain>
    </source>
</reference>
<sequence>MNRRFTIISAFAAAVFIFAGSLARAQVTMQKISDDRMRAAGIHMPYKFCGSVMTPAPEGYEAFYISHLGRHGSRYNTNSRELENLVKPLRECDSAGVLNDTGKELLRRLEILYQESLGRFGALSDRGAREHRQIADRMYRRYPEVFSDPERKNVDATSSTSLRCVLSMANFAEALVKDDTTLTVSFSADDRTKKYLMKNTGIGDIEDARREIMSPIRRAEFNPDRFFEAIATDQDKLREIIRDRRHFCKDLYVAGGIVSCVDLEDRADLYKFFTNEELYILAMLDSDDFYGDHANSKEFGKTRVAMADEVVQDIIIRADEAISMDSSKAADIRFSHDWMISPLLALIGIEGMYDSYSFTEAGEHWMTSDYIPMAANLQLVFFRSDDSDEVLVKVLHNEKE</sequence>
<comment type="catalytic activity">
    <reaction evidence="12">
        <text>1D-myo-inositol hexakisphosphate + H2O = 1D-myo-inositol 1,2,4,5,6-pentakisphosphate + phosphate</text>
        <dbReference type="Rhea" id="RHEA:16989"/>
        <dbReference type="ChEBI" id="CHEBI:15377"/>
        <dbReference type="ChEBI" id="CHEBI:43474"/>
        <dbReference type="ChEBI" id="CHEBI:57798"/>
        <dbReference type="ChEBI" id="CHEBI:58130"/>
        <dbReference type="EC" id="3.1.3.62"/>
    </reaction>
    <physiologicalReaction direction="left-to-right" evidence="12">
        <dbReference type="Rhea" id="RHEA:16990"/>
    </physiologicalReaction>
</comment>
<evidence type="ECO:0000256" key="10">
    <source>
        <dbReference type="ARBA" id="ARBA00043668"/>
    </source>
</evidence>
<feature type="chain" id="PRO_5038361918" description="Multiple inositol polyphosphate phosphatase 1" evidence="14">
    <location>
        <begin position="26"/>
        <end position="400"/>
    </location>
</feature>
<dbReference type="EC" id="3.1.3.62" evidence="4"/>
<dbReference type="GO" id="GO:0034417">
    <property type="term" value="F:bisphosphoglycerate 3-phosphatase activity"/>
    <property type="evidence" value="ECO:0007669"/>
    <property type="project" value="UniProtKB-EC"/>
</dbReference>
<evidence type="ECO:0000313" key="15">
    <source>
        <dbReference type="EMBL" id="MBO8475024.1"/>
    </source>
</evidence>
<feature type="non-terminal residue" evidence="15">
    <location>
        <position position="400"/>
    </location>
</feature>
<dbReference type="PANTHER" id="PTHR20963:SF8">
    <property type="entry name" value="MULTIPLE INOSITOL POLYPHOSPHATE PHOSPHATASE 1"/>
    <property type="match status" value="1"/>
</dbReference>
<evidence type="ECO:0000256" key="7">
    <source>
        <dbReference type="ARBA" id="ARBA00022801"/>
    </source>
</evidence>
<keyword evidence="8" id="KW-0472">Membrane</keyword>
<comment type="subcellular location">
    <subcellularLocation>
        <location evidence="1">Membrane</location>
    </subcellularLocation>
</comment>
<dbReference type="GO" id="GO:0016020">
    <property type="term" value="C:membrane"/>
    <property type="evidence" value="ECO:0007669"/>
    <property type="project" value="UniProtKB-SubCell"/>
</dbReference>
<proteinExistence type="inferred from homology"/>
<gene>
    <name evidence="15" type="ORF">IAB91_07030</name>
</gene>
<comment type="catalytic activity">
    <reaction evidence="13">
        <text>(2R)-2,3-bisphosphoglycerate + H2O = (2R)-2-phosphoglycerate + phosphate</text>
        <dbReference type="Rhea" id="RHEA:27381"/>
        <dbReference type="ChEBI" id="CHEBI:15377"/>
        <dbReference type="ChEBI" id="CHEBI:43474"/>
        <dbReference type="ChEBI" id="CHEBI:58248"/>
        <dbReference type="ChEBI" id="CHEBI:58289"/>
        <dbReference type="EC" id="3.1.3.80"/>
    </reaction>
    <physiologicalReaction direction="left-to-right" evidence="13">
        <dbReference type="Rhea" id="RHEA:27382"/>
    </physiologicalReaction>
</comment>
<dbReference type="EC" id="3.1.3.80" evidence="3"/>
<evidence type="ECO:0000256" key="9">
    <source>
        <dbReference type="ARBA" id="ARBA00031642"/>
    </source>
</evidence>
<dbReference type="CDD" id="cd07061">
    <property type="entry name" value="HP_HAP_like"/>
    <property type="match status" value="1"/>
</dbReference>
<keyword evidence="6 14" id="KW-0732">Signal</keyword>
<dbReference type="Gene3D" id="3.40.50.1240">
    <property type="entry name" value="Phosphoglycerate mutase-like"/>
    <property type="match status" value="1"/>
</dbReference>
<evidence type="ECO:0000256" key="4">
    <source>
        <dbReference type="ARBA" id="ARBA00013040"/>
    </source>
</evidence>
<evidence type="ECO:0000256" key="13">
    <source>
        <dbReference type="ARBA" id="ARBA00043832"/>
    </source>
</evidence>
<dbReference type="EMBL" id="JADIMD010000105">
    <property type="protein sequence ID" value="MBO8475024.1"/>
    <property type="molecule type" value="Genomic_DNA"/>
</dbReference>
<evidence type="ECO:0000256" key="3">
    <source>
        <dbReference type="ARBA" id="ARBA00012976"/>
    </source>
</evidence>
<protein>
    <recommendedName>
        <fullName evidence="5">Multiple inositol polyphosphate phosphatase 1</fullName>
        <ecNumber evidence="4">3.1.3.62</ecNumber>
        <ecNumber evidence="3">3.1.3.80</ecNumber>
    </recommendedName>
    <alternativeName>
        <fullName evidence="9">2,3-bisphosphoglycerate 3-phosphatase</fullName>
    </alternativeName>
</protein>
<evidence type="ECO:0000256" key="2">
    <source>
        <dbReference type="ARBA" id="ARBA00008422"/>
    </source>
</evidence>
<dbReference type="InterPro" id="IPR000560">
    <property type="entry name" value="His_Pase_clade-2"/>
</dbReference>
<evidence type="ECO:0000313" key="16">
    <source>
        <dbReference type="Proteomes" id="UP000823757"/>
    </source>
</evidence>
<evidence type="ECO:0000256" key="5">
    <source>
        <dbReference type="ARBA" id="ARBA00018097"/>
    </source>
</evidence>
<dbReference type="Proteomes" id="UP000823757">
    <property type="component" value="Unassembled WGS sequence"/>
</dbReference>
<evidence type="ECO:0000256" key="8">
    <source>
        <dbReference type="ARBA" id="ARBA00023136"/>
    </source>
</evidence>
<organism evidence="15 16">
    <name type="scientific">Candidatus Cryptobacteroides faecigallinarum</name>
    <dbReference type="NCBI Taxonomy" id="2840763"/>
    <lineage>
        <taxon>Bacteria</taxon>
        <taxon>Pseudomonadati</taxon>
        <taxon>Bacteroidota</taxon>
        <taxon>Bacteroidia</taxon>
        <taxon>Bacteroidales</taxon>
        <taxon>Candidatus Cryptobacteroides</taxon>
    </lineage>
</organism>
<comment type="catalytic activity">
    <reaction evidence="11">
        <text>1D-myo-inositol 1,2,4,5,6-pentakisphosphate + H2O = 1D-myo-inositol 1,2,5,6-tetrakisphosphate + phosphate</text>
        <dbReference type="Rhea" id="RHEA:77115"/>
        <dbReference type="ChEBI" id="CHEBI:15377"/>
        <dbReference type="ChEBI" id="CHEBI:43474"/>
        <dbReference type="ChEBI" id="CHEBI:57798"/>
        <dbReference type="ChEBI" id="CHEBI:195535"/>
        <dbReference type="EC" id="3.1.3.62"/>
    </reaction>
    <physiologicalReaction direction="left-to-right" evidence="11">
        <dbReference type="Rhea" id="RHEA:77116"/>
    </physiologicalReaction>
</comment>
<evidence type="ECO:0000256" key="6">
    <source>
        <dbReference type="ARBA" id="ARBA00022729"/>
    </source>
</evidence>
<dbReference type="PANTHER" id="PTHR20963">
    <property type="entry name" value="MULTIPLE INOSITOL POLYPHOSPHATE PHOSPHATASE-RELATED"/>
    <property type="match status" value="1"/>
</dbReference>
<accession>A0A9D9NIH6</accession>
<evidence type="ECO:0000256" key="11">
    <source>
        <dbReference type="ARBA" id="ARBA00043671"/>
    </source>
</evidence>
<comment type="similarity">
    <text evidence="2">Belongs to the histidine acid phosphatase family. MINPP1 subfamily.</text>
</comment>
<evidence type="ECO:0000256" key="1">
    <source>
        <dbReference type="ARBA" id="ARBA00004370"/>
    </source>
</evidence>
<dbReference type="Pfam" id="PF00328">
    <property type="entry name" value="His_Phos_2"/>
    <property type="match status" value="1"/>
</dbReference>
<evidence type="ECO:0000256" key="12">
    <source>
        <dbReference type="ARBA" id="ARBA00043691"/>
    </source>
</evidence>
<evidence type="ECO:0000256" key="14">
    <source>
        <dbReference type="SAM" id="SignalP"/>
    </source>
</evidence>
<dbReference type="AlphaFoldDB" id="A0A9D9NIH6"/>